<gene>
    <name evidence="6 7" type="primary">purS</name>
    <name evidence="7" type="ORF">ENK01_01350</name>
</gene>
<comment type="subunit">
    <text evidence="6">Part of the FGAM synthase complex composed of 1 PurL, 1 PurQ and 2 PurS subunits.</text>
</comment>
<protein>
    <recommendedName>
        <fullName evidence="6">Phosphoribosylformylglycinamidine synthase subunit PurS</fullName>
        <shortName evidence="6">FGAM synthase</shortName>
        <ecNumber evidence="6">6.3.5.3</ecNumber>
    </recommendedName>
    <alternativeName>
        <fullName evidence="6">Formylglycinamide ribonucleotide amidotransferase subunit III</fullName>
        <shortName evidence="6">FGAR amidotransferase III</shortName>
        <shortName evidence="6">FGAR-AT III</shortName>
    </alternativeName>
    <alternativeName>
        <fullName evidence="6">Phosphoribosylformylglycinamidine synthase subunit III</fullName>
    </alternativeName>
</protein>
<comment type="caution">
    <text evidence="7">The sequence shown here is derived from an EMBL/GenBank/DDBJ whole genome shotgun (WGS) entry which is preliminary data.</text>
</comment>
<evidence type="ECO:0000256" key="4">
    <source>
        <dbReference type="ARBA" id="ARBA00022755"/>
    </source>
</evidence>
<keyword evidence="2 6" id="KW-0436">Ligase</keyword>
<evidence type="ECO:0000256" key="6">
    <source>
        <dbReference type="HAMAP-Rule" id="MF_01926"/>
    </source>
</evidence>
<comment type="catalytic activity">
    <reaction evidence="6">
        <text>N(2)-formyl-N(1)-(5-phospho-beta-D-ribosyl)glycinamide + L-glutamine + ATP + H2O = 2-formamido-N(1)-(5-O-phospho-beta-D-ribosyl)acetamidine + L-glutamate + ADP + phosphate + H(+)</text>
        <dbReference type="Rhea" id="RHEA:17129"/>
        <dbReference type="ChEBI" id="CHEBI:15377"/>
        <dbReference type="ChEBI" id="CHEBI:15378"/>
        <dbReference type="ChEBI" id="CHEBI:29985"/>
        <dbReference type="ChEBI" id="CHEBI:30616"/>
        <dbReference type="ChEBI" id="CHEBI:43474"/>
        <dbReference type="ChEBI" id="CHEBI:58359"/>
        <dbReference type="ChEBI" id="CHEBI:147286"/>
        <dbReference type="ChEBI" id="CHEBI:147287"/>
        <dbReference type="ChEBI" id="CHEBI:456216"/>
        <dbReference type="EC" id="6.3.5.3"/>
    </reaction>
</comment>
<dbReference type="GO" id="GO:0004642">
    <property type="term" value="F:phosphoribosylformylglycinamidine synthase activity"/>
    <property type="evidence" value="ECO:0007669"/>
    <property type="project" value="UniProtKB-UniRule"/>
</dbReference>
<keyword evidence="4 6" id="KW-0658">Purine biosynthesis</keyword>
<dbReference type="NCBIfam" id="TIGR00302">
    <property type="entry name" value="phosphoribosylformylglycinamidine synthase subunit PurS"/>
    <property type="match status" value="1"/>
</dbReference>
<dbReference type="PANTHER" id="PTHR34696:SF1">
    <property type="entry name" value="PHOSPHORIBOSYLFORMYLGLYCINAMIDINE SYNTHASE SUBUNIT PURS"/>
    <property type="match status" value="1"/>
</dbReference>
<dbReference type="InterPro" id="IPR003850">
    <property type="entry name" value="PurS"/>
</dbReference>
<dbReference type="SUPFAM" id="SSF82697">
    <property type="entry name" value="PurS-like"/>
    <property type="match status" value="1"/>
</dbReference>
<dbReference type="EC" id="6.3.5.3" evidence="6"/>
<evidence type="ECO:0000256" key="2">
    <source>
        <dbReference type="ARBA" id="ARBA00022598"/>
    </source>
</evidence>
<evidence type="ECO:0000256" key="3">
    <source>
        <dbReference type="ARBA" id="ARBA00022741"/>
    </source>
</evidence>
<dbReference type="HAMAP" id="MF_01926">
    <property type="entry name" value="PurS"/>
    <property type="match status" value="1"/>
</dbReference>
<keyword evidence="5 6" id="KW-0067">ATP-binding</keyword>
<name>A0A7V5U0W6_9PROT</name>
<dbReference type="UniPathway" id="UPA00074">
    <property type="reaction ID" value="UER00128"/>
</dbReference>
<keyword evidence="3 6" id="KW-0547">Nucleotide-binding</keyword>
<comment type="similarity">
    <text evidence="6">Belongs to the PurS family.</text>
</comment>
<dbReference type="GO" id="GO:0005524">
    <property type="term" value="F:ATP binding"/>
    <property type="evidence" value="ECO:0007669"/>
    <property type="project" value="UniProtKB-UniRule"/>
</dbReference>
<dbReference type="PANTHER" id="PTHR34696">
    <property type="entry name" value="PHOSPHORIBOSYLFORMYLGLYCINAMIDINE SYNTHASE SUBUNIT PURS"/>
    <property type="match status" value="1"/>
</dbReference>
<dbReference type="EMBL" id="DROP01000091">
    <property type="protein sequence ID" value="HHI88573.1"/>
    <property type="molecule type" value="Genomic_DNA"/>
</dbReference>
<dbReference type="Gene3D" id="3.30.1280.10">
    <property type="entry name" value="Phosphoribosylformylglycinamidine synthase subunit PurS"/>
    <property type="match status" value="1"/>
</dbReference>
<reference evidence="7" key="1">
    <citation type="journal article" date="2020" name="mSystems">
        <title>Genome- and Community-Level Interaction Insights into Carbon Utilization and Element Cycling Functions of Hydrothermarchaeota in Hydrothermal Sediment.</title>
        <authorList>
            <person name="Zhou Z."/>
            <person name="Liu Y."/>
            <person name="Xu W."/>
            <person name="Pan J."/>
            <person name="Luo Z.H."/>
            <person name="Li M."/>
        </authorList>
    </citation>
    <scope>NUCLEOTIDE SEQUENCE [LARGE SCALE GENOMIC DNA]</scope>
    <source>
        <strain evidence="7">HyVt-538</strain>
    </source>
</reference>
<dbReference type="AlphaFoldDB" id="A0A7V5U0W6"/>
<comment type="function">
    <text evidence="6">Part of the phosphoribosylformylglycinamidine synthase complex involved in the purines biosynthetic pathway. Catalyzes the ATP-dependent conversion of formylglycinamide ribonucleotide (FGAR) and glutamine to yield formylglycinamidine ribonucleotide (FGAM) and glutamate. The FGAM synthase complex is composed of three subunits. PurQ produces an ammonia molecule by converting glutamine to glutamate. PurL transfers the ammonia molecule to FGAR to form FGAM in an ATP-dependent manner. PurS interacts with PurQ and PurL and is thought to assist in the transfer of the ammonia molecule from PurQ to PurL.</text>
</comment>
<evidence type="ECO:0000256" key="5">
    <source>
        <dbReference type="ARBA" id="ARBA00022840"/>
    </source>
</evidence>
<dbReference type="InterPro" id="IPR036604">
    <property type="entry name" value="PurS-like_sf"/>
</dbReference>
<comment type="pathway">
    <text evidence="6">Purine metabolism; IMP biosynthesis via de novo pathway; 5-amino-1-(5-phospho-D-ribosyl)imidazole from N(2)-formyl-N(1)-(5-phospho-D-ribosyl)glycinamide: step 1/2.</text>
</comment>
<dbReference type="GO" id="GO:0006189">
    <property type="term" value="P:'de novo' IMP biosynthetic process"/>
    <property type="evidence" value="ECO:0007669"/>
    <property type="project" value="UniProtKB-UniRule"/>
</dbReference>
<sequence>MKAIVKIGLKPGVLDPQGRTIARSLDHMGFEGVTNARQGKIIELDLKSKDKAEALKQVEEMSRKLLANTVIEDYEIEIIEQN</sequence>
<accession>A0A7V5U0W6</accession>
<dbReference type="NCBIfam" id="NF004630">
    <property type="entry name" value="PRK05974.1"/>
    <property type="match status" value="1"/>
</dbReference>
<proteinExistence type="inferred from homology"/>
<dbReference type="GO" id="GO:0005737">
    <property type="term" value="C:cytoplasm"/>
    <property type="evidence" value="ECO:0007669"/>
    <property type="project" value="UniProtKB-SubCell"/>
</dbReference>
<dbReference type="Proteomes" id="UP000885806">
    <property type="component" value="Unassembled WGS sequence"/>
</dbReference>
<evidence type="ECO:0000256" key="1">
    <source>
        <dbReference type="ARBA" id="ARBA00022490"/>
    </source>
</evidence>
<dbReference type="Pfam" id="PF02700">
    <property type="entry name" value="PurS"/>
    <property type="match status" value="1"/>
</dbReference>
<keyword evidence="1 6" id="KW-0963">Cytoplasm</keyword>
<organism evidence="7">
    <name type="scientific">Hellea balneolensis</name>
    <dbReference type="NCBI Taxonomy" id="287478"/>
    <lineage>
        <taxon>Bacteria</taxon>
        <taxon>Pseudomonadati</taxon>
        <taxon>Pseudomonadota</taxon>
        <taxon>Alphaproteobacteria</taxon>
        <taxon>Maricaulales</taxon>
        <taxon>Robiginitomaculaceae</taxon>
        <taxon>Hellea</taxon>
    </lineage>
</organism>
<comment type="subcellular location">
    <subcellularLocation>
        <location evidence="6">Cytoplasm</location>
    </subcellularLocation>
</comment>
<evidence type="ECO:0000313" key="7">
    <source>
        <dbReference type="EMBL" id="HHI88573.1"/>
    </source>
</evidence>